<dbReference type="STRING" id="1676925.ENSPKIP00000019213"/>
<dbReference type="GO" id="GO:0051642">
    <property type="term" value="P:centrosome localization"/>
    <property type="evidence" value="ECO:0007669"/>
    <property type="project" value="TreeGrafter"/>
</dbReference>
<feature type="region of interest" description="Disordered" evidence="2">
    <location>
        <begin position="129"/>
        <end position="309"/>
    </location>
</feature>
<feature type="compositionally biased region" description="Basic and acidic residues" evidence="2">
    <location>
        <begin position="682"/>
        <end position="695"/>
    </location>
</feature>
<evidence type="ECO:0000256" key="2">
    <source>
        <dbReference type="SAM" id="MobiDB-lite"/>
    </source>
</evidence>
<dbReference type="GO" id="GO:0008017">
    <property type="term" value="F:microtubule binding"/>
    <property type="evidence" value="ECO:0007669"/>
    <property type="project" value="TreeGrafter"/>
</dbReference>
<dbReference type="GO" id="GO:0051382">
    <property type="term" value="P:kinetochore assembly"/>
    <property type="evidence" value="ECO:0007669"/>
    <property type="project" value="TreeGrafter"/>
</dbReference>
<accession>A0A3B3RLP8</accession>
<feature type="region of interest" description="Disordered" evidence="2">
    <location>
        <begin position="597"/>
        <end position="778"/>
    </location>
</feature>
<feature type="region of interest" description="Disordered" evidence="2">
    <location>
        <begin position="351"/>
        <end position="376"/>
    </location>
</feature>
<dbReference type="KEGG" id="pki:111845207"/>
<dbReference type="GO" id="GO:0023052">
    <property type="term" value="P:signaling"/>
    <property type="evidence" value="ECO:0007669"/>
    <property type="project" value="InterPro"/>
</dbReference>
<feature type="region of interest" description="Disordered" evidence="2">
    <location>
        <begin position="1"/>
        <end position="37"/>
    </location>
</feature>
<dbReference type="PANTHER" id="PTHR12353">
    <property type="entry name" value="DISKS LARGE-ASSOCIATED PROTEIN DAP SAP90/PSD-95-ASSOCIATED PROTEIN"/>
    <property type="match status" value="1"/>
</dbReference>
<reference evidence="3" key="1">
    <citation type="submission" date="2025-08" db="UniProtKB">
        <authorList>
            <consortium name="Ensembl"/>
        </authorList>
    </citation>
    <scope>IDENTIFICATION</scope>
</reference>
<organism evidence="3 4">
    <name type="scientific">Paramormyrops kingsleyae</name>
    <dbReference type="NCBI Taxonomy" id="1676925"/>
    <lineage>
        <taxon>Eukaryota</taxon>
        <taxon>Metazoa</taxon>
        <taxon>Chordata</taxon>
        <taxon>Craniata</taxon>
        <taxon>Vertebrata</taxon>
        <taxon>Euteleostomi</taxon>
        <taxon>Actinopterygii</taxon>
        <taxon>Neopterygii</taxon>
        <taxon>Teleostei</taxon>
        <taxon>Osteoglossocephala</taxon>
        <taxon>Osteoglossomorpha</taxon>
        <taxon>Osteoglossiformes</taxon>
        <taxon>Mormyridae</taxon>
        <taxon>Paramormyrops</taxon>
    </lineage>
</organism>
<dbReference type="GO" id="GO:0007059">
    <property type="term" value="P:chromosome segregation"/>
    <property type="evidence" value="ECO:0007669"/>
    <property type="project" value="TreeGrafter"/>
</dbReference>
<name>A0A3B3RLP8_9TELE</name>
<proteinExistence type="inferred from homology"/>
<dbReference type="GO" id="GO:0007346">
    <property type="term" value="P:regulation of mitotic cell cycle"/>
    <property type="evidence" value="ECO:0007669"/>
    <property type="project" value="TreeGrafter"/>
</dbReference>
<feature type="compositionally biased region" description="Low complexity" evidence="2">
    <location>
        <begin position="597"/>
        <end position="609"/>
    </location>
</feature>
<feature type="compositionally biased region" description="Polar residues" evidence="2">
    <location>
        <begin position="752"/>
        <end position="766"/>
    </location>
</feature>
<dbReference type="PANTHER" id="PTHR12353:SF1">
    <property type="entry name" value="DISKS LARGE-ASSOCIATED PROTEIN 5"/>
    <property type="match status" value="1"/>
</dbReference>
<dbReference type="GO" id="GO:0005737">
    <property type="term" value="C:cytoplasm"/>
    <property type="evidence" value="ECO:0007669"/>
    <property type="project" value="TreeGrafter"/>
</dbReference>
<feature type="region of interest" description="Disordered" evidence="2">
    <location>
        <begin position="875"/>
        <end position="897"/>
    </location>
</feature>
<feature type="compositionally biased region" description="Basic and acidic residues" evidence="2">
    <location>
        <begin position="263"/>
        <end position="273"/>
    </location>
</feature>
<feature type="compositionally biased region" description="Polar residues" evidence="2">
    <location>
        <begin position="652"/>
        <end position="669"/>
    </location>
</feature>
<feature type="compositionally biased region" description="Polar residues" evidence="2">
    <location>
        <begin position="215"/>
        <end position="229"/>
    </location>
</feature>
<protein>
    <submittedName>
        <fullName evidence="3">DLG associated protein 5</fullName>
    </submittedName>
</protein>
<dbReference type="Ensembl" id="ENSPKIT00000036057.1">
    <property type="protein sequence ID" value="ENSPKIP00000019213.1"/>
    <property type="gene ID" value="ENSPKIG00000004471.1"/>
</dbReference>
<dbReference type="GeneTree" id="ENSGT00940000158652"/>
<dbReference type="InterPro" id="IPR005026">
    <property type="entry name" value="SAPAP"/>
</dbReference>
<evidence type="ECO:0000313" key="4">
    <source>
        <dbReference type="Proteomes" id="UP000261540"/>
    </source>
</evidence>
<evidence type="ECO:0000256" key="1">
    <source>
        <dbReference type="ARBA" id="ARBA00008839"/>
    </source>
</evidence>
<feature type="compositionally biased region" description="Low complexity" evidence="2">
    <location>
        <begin position="767"/>
        <end position="778"/>
    </location>
</feature>
<dbReference type="GO" id="GO:0007052">
    <property type="term" value="P:mitotic spindle organization"/>
    <property type="evidence" value="ECO:0007669"/>
    <property type="project" value="TreeGrafter"/>
</dbReference>
<feature type="compositionally biased region" description="Pro residues" evidence="2">
    <location>
        <begin position="358"/>
        <end position="372"/>
    </location>
</feature>
<dbReference type="AlphaFoldDB" id="A0A3B3RLP8"/>
<sequence length="946" mass="100742">MESRFSYLRQPDSSVSMLRVKMSRRRSQSQKENRDRALTRLRRLDKLPEMDASALDVSAVGQVAVCRQETVPTKKQGRDPNAAAEERMKMLSRYKEAKELQKEKEKRERERKGGVFKVGLYKPQPLAPLSQVSGAPSRAKPLVPASAPAPSGRVTRSMKQQPLQKIALPVPQKAVPRKVEPAVVKAPASRVNKPTAPSSGRGKATAVEAAVRTPATRSAGDSQTSTQAALQKPAGRTTRASSKQHVEPPKGRAKPVQSKTKMPPKEQKAAVQDEREESEAAPSHPPAGPARGARADVPPDPPSFAPQGFVFHAPAGLKPFQCAPLTPRSADAFLTPSAASPKLSFLSPVVSRPSIQPASPPPLRRTPSPPAGPQEAQHDVPYFRAVMASETERLSGLCEQWEVRTEDSSIPEEIRDGMRTAIGQARLLMKERFSQFEGLVDDCALGRGEKITTCSDLQGFWDMVYFQVEDVMKKFDGLKAAECRGWQDEPKLRPRTKRAVKKVAQAAPASKSAGESGGSAVGASAAAKSRLAAVKAAMRARRAAAGECAEPVADAPADAAAPPEPPAPAVVFHGGFFKVESPAKLPGLLRRSARLSAAASPASAFTTPARPRRSDAVKPSPVCQRLHTLTPPRRTPHSLSQSTLPQDDAQADSPSAFRSPSGHVTQDGSLPNGCPAFQVASDSKRPSLSDDHSEPDLASAPLQCPRLGSPLPAESQTDVEPPQVEEGQGLVAETETGGQADLAAEVECPSGDLSTKNLEQNSSFLHSPSRSANSSLASAHGLSFTLSPTPYESAPIDAGLTALSELSQSAPQPTPCAAPDSTQSPTADVDMSSTPDSSYVEYLTGLDFERYLRPPIRSSLSPWRPASAEASPMAVDVNADSPGPQPGEWPVGGALNHMGPTRELRALEPAELPGSSLLLFTPEQKVKVRQSVCGRDLMMFTPPSSS</sequence>
<comment type="similarity">
    <text evidence="1">Belongs to the SAPAP family.</text>
</comment>
<dbReference type="GO" id="GO:0031616">
    <property type="term" value="C:spindle pole centrosome"/>
    <property type="evidence" value="ECO:0007669"/>
    <property type="project" value="TreeGrafter"/>
</dbReference>
<dbReference type="GO" id="GO:0005634">
    <property type="term" value="C:nucleus"/>
    <property type="evidence" value="ECO:0007669"/>
    <property type="project" value="TreeGrafter"/>
</dbReference>
<evidence type="ECO:0000313" key="3">
    <source>
        <dbReference type="Ensembl" id="ENSPKIP00000019213.1"/>
    </source>
</evidence>
<dbReference type="Pfam" id="PF03359">
    <property type="entry name" value="GKAP"/>
    <property type="match status" value="1"/>
</dbReference>
<dbReference type="CTD" id="9787"/>
<feature type="compositionally biased region" description="Polar residues" evidence="2">
    <location>
        <begin position="820"/>
        <end position="835"/>
    </location>
</feature>
<dbReference type="OrthoDB" id="10023951at2759"/>
<dbReference type="Proteomes" id="UP000261540">
    <property type="component" value="Unplaced"/>
</dbReference>
<feature type="region of interest" description="Disordered" evidence="2">
    <location>
        <begin position="805"/>
        <end position="835"/>
    </location>
</feature>
<reference evidence="3" key="2">
    <citation type="submission" date="2025-09" db="UniProtKB">
        <authorList>
            <consortium name="Ensembl"/>
        </authorList>
    </citation>
    <scope>IDENTIFICATION</scope>
</reference>
<keyword evidence="4" id="KW-1185">Reference proteome</keyword>